<sequence>MKKTNLKKHLNVALILLIGVFVIYSIYVHLEYRHYVNQSIDRNYDNLSMISVRGNNLANRLEEFIHLTTEKEKISDEKNELFYNWRIVNGESRSIYSYSFASSTIHMGDASSDWDLLWYSLFRVDEFISGMTNKFLEHHSYSISSEEKEKMDAVIAVFRTINEEQENELLDIESILQSIKEPMLIIDDYYSSTLERIGR</sequence>
<keyword evidence="1" id="KW-0472">Membrane</keyword>
<dbReference type="Proteomes" id="UP000094296">
    <property type="component" value="Unassembled WGS sequence"/>
</dbReference>
<evidence type="ECO:0000313" key="2">
    <source>
        <dbReference type="EMBL" id="OEF96172.1"/>
    </source>
</evidence>
<dbReference type="OrthoDB" id="2629137at2"/>
<comment type="caution">
    <text evidence="2">The sequence shown here is derived from an EMBL/GenBank/DDBJ whole genome shotgun (WGS) entry which is preliminary data.</text>
</comment>
<proteinExistence type="predicted"/>
<keyword evidence="1" id="KW-1133">Transmembrane helix</keyword>
<organism evidence="2 3">
    <name type="scientific">Desulfuribacillus alkaliarsenatis</name>
    <dbReference type="NCBI Taxonomy" id="766136"/>
    <lineage>
        <taxon>Bacteria</taxon>
        <taxon>Bacillati</taxon>
        <taxon>Bacillota</taxon>
        <taxon>Desulfuribacillia</taxon>
        <taxon>Desulfuribacillales</taxon>
        <taxon>Desulfuribacillaceae</taxon>
        <taxon>Desulfuribacillus</taxon>
    </lineage>
</organism>
<evidence type="ECO:0000256" key="1">
    <source>
        <dbReference type="SAM" id="Phobius"/>
    </source>
</evidence>
<feature type="transmembrane region" description="Helical" evidence="1">
    <location>
        <begin position="12"/>
        <end position="30"/>
    </location>
</feature>
<accession>A0A1E5G027</accession>
<keyword evidence="1" id="KW-0812">Transmembrane</keyword>
<gene>
    <name evidence="2" type="ORF">BHF68_08365</name>
</gene>
<dbReference type="AlphaFoldDB" id="A0A1E5G027"/>
<dbReference type="EMBL" id="MIJE01000032">
    <property type="protein sequence ID" value="OEF96172.1"/>
    <property type="molecule type" value="Genomic_DNA"/>
</dbReference>
<protein>
    <submittedName>
        <fullName evidence="2">Uncharacterized protein</fullName>
    </submittedName>
</protein>
<reference evidence="2 3" key="1">
    <citation type="submission" date="2016-09" db="EMBL/GenBank/DDBJ databases">
        <title>Draft genome sequence for the type strain of Desulfuribacillus alkaliarsenatis AHT28, an obligately anaerobic, sulfidogenic bacterium isolated from Russian soda lake sediments.</title>
        <authorList>
            <person name="Abin C.A."/>
            <person name="Hollibaugh J.T."/>
        </authorList>
    </citation>
    <scope>NUCLEOTIDE SEQUENCE [LARGE SCALE GENOMIC DNA]</scope>
    <source>
        <strain evidence="2 3">AHT28</strain>
    </source>
</reference>
<name>A0A1E5G027_9FIRM</name>
<keyword evidence="3" id="KW-1185">Reference proteome</keyword>
<evidence type="ECO:0000313" key="3">
    <source>
        <dbReference type="Proteomes" id="UP000094296"/>
    </source>
</evidence>